<evidence type="ECO:0000313" key="2">
    <source>
        <dbReference type="EMBL" id="WZN38887.1"/>
    </source>
</evidence>
<feature type="chain" id="PRO_5046056824" evidence="1">
    <location>
        <begin position="21"/>
        <end position="397"/>
    </location>
</feature>
<organism evidence="2 3">
    <name type="scientific">Chitinophaga pollutisoli</name>
    <dbReference type="NCBI Taxonomy" id="3133966"/>
    <lineage>
        <taxon>Bacteria</taxon>
        <taxon>Pseudomonadati</taxon>
        <taxon>Bacteroidota</taxon>
        <taxon>Chitinophagia</taxon>
        <taxon>Chitinophagales</taxon>
        <taxon>Chitinophagaceae</taxon>
        <taxon>Chitinophaga</taxon>
    </lineage>
</organism>
<dbReference type="Proteomes" id="UP001485459">
    <property type="component" value="Chromosome"/>
</dbReference>
<evidence type="ECO:0000256" key="1">
    <source>
        <dbReference type="SAM" id="SignalP"/>
    </source>
</evidence>
<keyword evidence="3" id="KW-1185">Reference proteome</keyword>
<dbReference type="RefSeq" id="WP_341833898.1">
    <property type="nucleotide sequence ID" value="NZ_CP149822.1"/>
</dbReference>
<sequence length="397" mass="45844">MTKSCTLLWPLLMVPAALLAQVQERQMDDTTVMSEPLIPVSKQSLLSNVDVIANMQMSFQNEFEEGTYQRSRFVMNQFRLEIRGKVHDKVYFRFRDRYTRGVVPQSIDNISRSTDLAFLRFDVNSSWSIYAGKMCADWGGYEFDANPIEIYEYSDIIEYADNFLVGAGVSYMLPDNENQFTFQVLNSRTASFNELYDTLVLPGVRSARFPFAGVLNWRGNFGKFNTLWSYSLFREAEDEYMNYLALGNQFATKKFQIQYDFKWSREALDRKGIISSITDNAGIKHAYRARYMSHWVRMDWHLSSKVNLFVVGMMDDAYWSPKGTSLPDNASTVKMRTAWGYIPGVEVYPFKNLNLKVFGTFIGRKYVYTDYAKSNFGSVNTDNYRASIGIISPLVIL</sequence>
<dbReference type="EMBL" id="CP149822">
    <property type="protein sequence ID" value="WZN38887.1"/>
    <property type="molecule type" value="Genomic_DNA"/>
</dbReference>
<keyword evidence="1" id="KW-0732">Signal</keyword>
<reference evidence="3" key="1">
    <citation type="submission" date="2024-03" db="EMBL/GenBank/DDBJ databases">
        <title>Chitinophaga horti sp. nov., isolated from garden soil.</title>
        <authorList>
            <person name="Lee D.S."/>
            <person name="Han D.M."/>
            <person name="Baek J.H."/>
            <person name="Choi D.G."/>
            <person name="Jeon J.H."/>
            <person name="Jeon C.O."/>
        </authorList>
    </citation>
    <scope>NUCLEOTIDE SEQUENCE [LARGE SCALE GENOMIC DNA]</scope>
    <source>
        <strain evidence="3">GPA1</strain>
    </source>
</reference>
<feature type="signal peptide" evidence="1">
    <location>
        <begin position="1"/>
        <end position="20"/>
    </location>
</feature>
<dbReference type="InterPro" id="IPR010870">
    <property type="entry name" value="Porin_O/P"/>
</dbReference>
<evidence type="ECO:0000313" key="3">
    <source>
        <dbReference type="Proteomes" id="UP001485459"/>
    </source>
</evidence>
<accession>A0ABZ2YHY0</accession>
<proteinExistence type="predicted"/>
<protein>
    <submittedName>
        <fullName evidence="2">Porin</fullName>
    </submittedName>
</protein>
<name>A0ABZ2YHY0_9BACT</name>
<gene>
    <name evidence="2" type="ORF">WJU16_12830</name>
</gene>
<dbReference type="Pfam" id="PF07396">
    <property type="entry name" value="Porin_O_P"/>
    <property type="match status" value="1"/>
</dbReference>